<dbReference type="SUPFAM" id="SSF51182">
    <property type="entry name" value="RmlC-like cupins"/>
    <property type="match status" value="1"/>
</dbReference>
<dbReference type="Proteomes" id="UP001297581">
    <property type="component" value="Unassembled WGS sequence"/>
</dbReference>
<keyword evidence="2" id="KW-1185">Reference proteome</keyword>
<reference evidence="1 2" key="1">
    <citation type="submission" date="2022-02" db="EMBL/GenBank/DDBJ databases">
        <title>The genome sequence of Shewanella sp. 3B26.</title>
        <authorList>
            <person name="Du J."/>
        </authorList>
    </citation>
    <scope>NUCLEOTIDE SEQUENCE [LARGE SCALE GENOMIC DNA]</scope>
    <source>
        <strain evidence="1 2">3B26</strain>
    </source>
</reference>
<dbReference type="EMBL" id="JAKUDL010000007">
    <property type="protein sequence ID" value="MCH4296115.1"/>
    <property type="molecule type" value="Genomic_DNA"/>
</dbReference>
<dbReference type="AlphaFoldDB" id="A0AAJ1BJT3"/>
<accession>A0AAJ1BJT3</accession>
<dbReference type="InterPro" id="IPR011051">
    <property type="entry name" value="RmlC_Cupin_sf"/>
</dbReference>
<evidence type="ECO:0000313" key="2">
    <source>
        <dbReference type="Proteomes" id="UP001297581"/>
    </source>
</evidence>
<dbReference type="Pfam" id="PF05962">
    <property type="entry name" value="HutD"/>
    <property type="match status" value="1"/>
</dbReference>
<name>A0AAJ1BJT3_9GAMM</name>
<dbReference type="InterPro" id="IPR010282">
    <property type="entry name" value="Uncharacterised_HutD/Ves"/>
</dbReference>
<gene>
    <name evidence="1" type="ORF">MJ923_17535</name>
</gene>
<evidence type="ECO:0000313" key="1">
    <source>
        <dbReference type="EMBL" id="MCH4296115.1"/>
    </source>
</evidence>
<protein>
    <submittedName>
        <fullName evidence="1">HutD family protein</fullName>
    </submittedName>
</protein>
<comment type="caution">
    <text evidence="1">The sequence shown here is derived from an EMBL/GenBank/DDBJ whole genome shotgun (WGS) entry which is preliminary data.</text>
</comment>
<dbReference type="PANTHER" id="PTHR37943:SF1">
    <property type="entry name" value="PROTEIN VES"/>
    <property type="match status" value="1"/>
</dbReference>
<proteinExistence type="predicted"/>
<organism evidence="1 2">
    <name type="scientific">Shewanella zhuhaiensis</name>
    <dbReference type="NCBI Taxonomy" id="2919576"/>
    <lineage>
        <taxon>Bacteria</taxon>
        <taxon>Pseudomonadati</taxon>
        <taxon>Pseudomonadota</taxon>
        <taxon>Gammaproteobacteria</taxon>
        <taxon>Alteromonadales</taxon>
        <taxon>Shewanellaceae</taxon>
        <taxon>Shewanella</taxon>
    </lineage>
</organism>
<sequence length="192" mass="20803">MPTHLVAATEFQTSTWSGGTSTQLWIYPKGASLAERDFDFRLSSAMVEASGPFSDFSGYDRLLIVLSGQMSLTVDGVKGAAELGADTAPFEFAGASQIHAELGSAAVEDFNLFVPGGVKKTAARHKLEPHQRWHQPNMPQALVYGIYLRQGYLIAGENLIDSEYPLIISSTPLNLLTEAPSDFIAFAIGHRQ</sequence>
<dbReference type="RefSeq" id="WP_240592196.1">
    <property type="nucleotide sequence ID" value="NZ_JAKUDL010000007.1"/>
</dbReference>
<dbReference type="InterPro" id="IPR014710">
    <property type="entry name" value="RmlC-like_jellyroll"/>
</dbReference>
<dbReference type="Gene3D" id="2.60.120.10">
    <property type="entry name" value="Jelly Rolls"/>
    <property type="match status" value="1"/>
</dbReference>
<dbReference type="PANTHER" id="PTHR37943">
    <property type="entry name" value="PROTEIN VES"/>
    <property type="match status" value="1"/>
</dbReference>